<evidence type="ECO:0008006" key="3">
    <source>
        <dbReference type="Google" id="ProtNLM"/>
    </source>
</evidence>
<dbReference type="RefSeq" id="WP_203904704.1">
    <property type="nucleotide sequence ID" value="NZ_BOPF01000046.1"/>
</dbReference>
<keyword evidence="2" id="KW-1185">Reference proteome</keyword>
<proteinExistence type="predicted"/>
<sequence>MTASVSEAELAALIASLGAPTTPPPAAPAAPVDERCTDCVRRCLPGPCPALDEDVIEGQPVDERCGVTELRVRECYHCRPATDPAAEDDLDESLLGPWFPANYAGNCGKCGDRIGRGEQLRSDGEGSWLGECCGHPKRTPAGIVAAPAGPPPSTVKELRRILVEFETNRPRSKQVALGPSELGTSCQQQVARKLAGAPRKPIVDPTWAPFQGTAIHASMEDVIAWWNTKLGRERWLAEDRLYIDAGLPDAKPGVALGQPIEGNGDAFDLDHGMVVDWKFVGKTALEKLQRGLRMGKPPEQQVSAEYRVQAHLYGYGHAKKGRPVRYVRLVLLARSHDYDDSAEWTEEYRPEIALAAIDRYWATHDLLTALGVAEQPDMVAAVPATPSRDTCKWCPFHRPGKPSDWQGCPGDQPLERVVERATHGLIAQ</sequence>
<dbReference type="Proteomes" id="UP000619260">
    <property type="component" value="Unassembled WGS sequence"/>
</dbReference>
<dbReference type="AlphaFoldDB" id="A0A8J4DUG8"/>
<reference evidence="1" key="1">
    <citation type="submission" date="2021-01" db="EMBL/GenBank/DDBJ databases">
        <title>Whole genome shotgun sequence of Virgisporangium aliadipatigenens NBRC 105644.</title>
        <authorList>
            <person name="Komaki H."/>
            <person name="Tamura T."/>
        </authorList>
    </citation>
    <scope>NUCLEOTIDE SEQUENCE</scope>
    <source>
        <strain evidence="1">NBRC 105644</strain>
    </source>
</reference>
<evidence type="ECO:0000313" key="1">
    <source>
        <dbReference type="EMBL" id="GIJ51295.1"/>
    </source>
</evidence>
<dbReference type="InterPro" id="IPR011604">
    <property type="entry name" value="PDDEXK-like_dom_sf"/>
</dbReference>
<comment type="caution">
    <text evidence="1">The sequence shown here is derived from an EMBL/GenBank/DDBJ whole genome shotgun (WGS) entry which is preliminary data.</text>
</comment>
<accession>A0A8J4DUG8</accession>
<protein>
    <recommendedName>
        <fullName evidence="3">PD-(D/E)XK endonuclease-like domain-containing protein</fullName>
    </recommendedName>
</protein>
<gene>
    <name evidence="1" type="ORF">Val02_81810</name>
</gene>
<dbReference type="Gene3D" id="3.90.320.10">
    <property type="match status" value="1"/>
</dbReference>
<evidence type="ECO:0000313" key="2">
    <source>
        <dbReference type="Proteomes" id="UP000619260"/>
    </source>
</evidence>
<organism evidence="1 2">
    <name type="scientific">Virgisporangium aliadipatigenens</name>
    <dbReference type="NCBI Taxonomy" id="741659"/>
    <lineage>
        <taxon>Bacteria</taxon>
        <taxon>Bacillati</taxon>
        <taxon>Actinomycetota</taxon>
        <taxon>Actinomycetes</taxon>
        <taxon>Micromonosporales</taxon>
        <taxon>Micromonosporaceae</taxon>
        <taxon>Virgisporangium</taxon>
    </lineage>
</organism>
<dbReference type="EMBL" id="BOPF01000046">
    <property type="protein sequence ID" value="GIJ51295.1"/>
    <property type="molecule type" value="Genomic_DNA"/>
</dbReference>
<name>A0A8J4DUG8_9ACTN</name>